<dbReference type="AlphaFoldDB" id="A0A7W3NBH2"/>
<dbReference type="Pfam" id="PF04101">
    <property type="entry name" value="Glyco_tran_28_C"/>
    <property type="match status" value="1"/>
</dbReference>
<feature type="domain" description="Glycosyl transferase family 28 C-terminal" evidence="5">
    <location>
        <begin position="212"/>
        <end position="355"/>
    </location>
</feature>
<evidence type="ECO:0000259" key="6">
    <source>
        <dbReference type="Pfam" id="PF06925"/>
    </source>
</evidence>
<evidence type="ECO:0000256" key="3">
    <source>
        <dbReference type="ARBA" id="ARBA00022676"/>
    </source>
</evidence>
<dbReference type="EC" id="2.4.1.315" evidence="7"/>
<dbReference type="Proteomes" id="UP000543174">
    <property type="component" value="Unassembled WGS sequence"/>
</dbReference>
<sequence length="402" mass="45327">MNNREKDKYLILSATFGEGHKQVANAISEAVNDMVADAEPITMDIMEWIHPNLYPISHYIYKKSIKKFPQVYSFLYKKTRVKNSFSIKLNSIFLSGMQTVLKIIQEIKPKVVVSTYPFAAGIISKLKEQGLIDIPAVTIITDYTDHSYWIHPYTDQYVVGSAQLRDQLIALGVEADKIKNTGIPVRKRFMDVLPKDLLLDKYMINPNMFTLLIMGGGDGFFGKGISTFKALESISTPIQLFIVCGKNKKLKTQLEWELKDSKHEVRILGYCEKVEELMAISDLMISKPGGVTTFEATAMDLPILIYHSLPGQEEDNADYLCRSGFALSAESEKELIAQVENLVCDSAPLKWMKQRMRKFQTKTSSIDALHVIVGAARSGPLRNVTSSKTIQKQKQKEIEVSI</sequence>
<reference evidence="7" key="1">
    <citation type="submission" date="2020-08" db="EMBL/GenBank/DDBJ databases">
        <title>Functional genomics of gut bacteria from endangered species of beetles.</title>
        <authorList>
            <person name="Carlos-Shanley C."/>
        </authorList>
    </citation>
    <scope>NUCLEOTIDE SEQUENCE [LARGE SCALE GENOMIC DNA]</scope>
    <source>
        <strain evidence="7">S00060</strain>
    </source>
</reference>
<accession>A0A7W3NBH2</accession>
<dbReference type="Pfam" id="PF06925">
    <property type="entry name" value="MGDG_synth"/>
    <property type="match status" value="1"/>
</dbReference>
<evidence type="ECO:0000256" key="2">
    <source>
        <dbReference type="ARBA" id="ARBA00006962"/>
    </source>
</evidence>
<keyword evidence="3 7" id="KW-0328">Glycosyltransferase</keyword>
<feature type="domain" description="Diacylglycerol glucosyltransferase N-terminal" evidence="6">
    <location>
        <begin position="20"/>
        <end position="185"/>
    </location>
</feature>
<dbReference type="SUPFAM" id="SSF53756">
    <property type="entry name" value="UDP-Glycosyltransferase/glycogen phosphorylase"/>
    <property type="match status" value="1"/>
</dbReference>
<dbReference type="InterPro" id="IPR007235">
    <property type="entry name" value="Glyco_trans_28_C"/>
</dbReference>
<evidence type="ECO:0000256" key="1">
    <source>
        <dbReference type="ARBA" id="ARBA00004370"/>
    </source>
</evidence>
<comment type="similarity">
    <text evidence="2">Belongs to the glycosyltransferase 28 family.</text>
</comment>
<protein>
    <submittedName>
        <fullName evidence="7">Processive 1,2-diacylglycerol beta-glucosyltransferase</fullName>
        <ecNumber evidence="7">2.4.1.315</ecNumber>
    </submittedName>
</protein>
<gene>
    <name evidence="7" type="ORF">HNP21_003049</name>
</gene>
<dbReference type="InterPro" id="IPR009695">
    <property type="entry name" value="Diacylglyc_glucosyltr_N"/>
</dbReference>
<keyword evidence="4 7" id="KW-0808">Transferase</keyword>
<dbReference type="GO" id="GO:0009247">
    <property type="term" value="P:glycolipid biosynthetic process"/>
    <property type="evidence" value="ECO:0007669"/>
    <property type="project" value="InterPro"/>
</dbReference>
<evidence type="ECO:0000313" key="8">
    <source>
        <dbReference type="Proteomes" id="UP000543174"/>
    </source>
</evidence>
<dbReference type="GO" id="GO:0016758">
    <property type="term" value="F:hexosyltransferase activity"/>
    <property type="evidence" value="ECO:0007669"/>
    <property type="project" value="InterPro"/>
</dbReference>
<dbReference type="PANTHER" id="PTHR43025:SF3">
    <property type="entry name" value="MONOGALACTOSYLDIACYLGLYCEROL SYNTHASE 1, CHLOROPLASTIC"/>
    <property type="match status" value="1"/>
</dbReference>
<dbReference type="EMBL" id="JACJHT010000002">
    <property type="protein sequence ID" value="MBA9039942.1"/>
    <property type="molecule type" value="Genomic_DNA"/>
</dbReference>
<dbReference type="GO" id="GO:0016020">
    <property type="term" value="C:membrane"/>
    <property type="evidence" value="ECO:0007669"/>
    <property type="project" value="UniProtKB-SubCell"/>
</dbReference>
<keyword evidence="8" id="KW-1185">Reference proteome</keyword>
<proteinExistence type="inferred from homology"/>
<name>A0A7W3NBH2_PRIAR</name>
<organism evidence="7 8">
    <name type="scientific">Priestia aryabhattai</name>
    <name type="common">Bacillus aryabhattai</name>
    <dbReference type="NCBI Taxonomy" id="412384"/>
    <lineage>
        <taxon>Bacteria</taxon>
        <taxon>Bacillati</taxon>
        <taxon>Bacillota</taxon>
        <taxon>Bacilli</taxon>
        <taxon>Bacillales</taxon>
        <taxon>Bacillaceae</taxon>
        <taxon>Priestia</taxon>
    </lineage>
</organism>
<dbReference type="RefSeq" id="WP_061859679.1">
    <property type="nucleotide sequence ID" value="NZ_CP169254.1"/>
</dbReference>
<comment type="caution">
    <text evidence="7">The sequence shown here is derived from an EMBL/GenBank/DDBJ whole genome shotgun (WGS) entry which is preliminary data.</text>
</comment>
<comment type="subcellular location">
    <subcellularLocation>
        <location evidence="1">Membrane</location>
    </subcellularLocation>
</comment>
<evidence type="ECO:0000313" key="7">
    <source>
        <dbReference type="EMBL" id="MBA9039942.1"/>
    </source>
</evidence>
<evidence type="ECO:0000259" key="5">
    <source>
        <dbReference type="Pfam" id="PF04101"/>
    </source>
</evidence>
<dbReference type="Gene3D" id="3.40.50.2000">
    <property type="entry name" value="Glycogen Phosphorylase B"/>
    <property type="match status" value="1"/>
</dbReference>
<evidence type="ECO:0000256" key="4">
    <source>
        <dbReference type="ARBA" id="ARBA00022679"/>
    </source>
</evidence>
<dbReference type="PANTHER" id="PTHR43025">
    <property type="entry name" value="MONOGALACTOSYLDIACYLGLYCEROL SYNTHASE"/>
    <property type="match status" value="1"/>
</dbReference>
<dbReference type="InterPro" id="IPR050519">
    <property type="entry name" value="Glycosyltransf_28_UgtP"/>
</dbReference>